<dbReference type="AlphaFoldDB" id="A0A7D9HB69"/>
<organism evidence="1 2">
    <name type="scientific">Paramuricea clavata</name>
    <name type="common">Red gorgonian</name>
    <name type="synonym">Violescent sea-whip</name>
    <dbReference type="NCBI Taxonomy" id="317549"/>
    <lineage>
        <taxon>Eukaryota</taxon>
        <taxon>Metazoa</taxon>
        <taxon>Cnidaria</taxon>
        <taxon>Anthozoa</taxon>
        <taxon>Octocorallia</taxon>
        <taxon>Malacalcyonacea</taxon>
        <taxon>Plexauridae</taxon>
        <taxon>Paramuricea</taxon>
    </lineage>
</organism>
<dbReference type="PANTHER" id="PTHR25462">
    <property type="entry name" value="BONUS, ISOFORM C-RELATED"/>
    <property type="match status" value="1"/>
</dbReference>
<gene>
    <name evidence="1" type="ORF">PACLA_8A041377</name>
</gene>
<dbReference type="PANTHER" id="PTHR25462:SF296">
    <property type="entry name" value="MEIOTIC P26, ISOFORM F"/>
    <property type="match status" value="1"/>
</dbReference>
<dbReference type="Pfam" id="PF00643">
    <property type="entry name" value="zf-B_box"/>
    <property type="match status" value="1"/>
</dbReference>
<proteinExistence type="predicted"/>
<comment type="caution">
    <text evidence="1">The sequence shown here is derived from an EMBL/GenBank/DDBJ whole genome shotgun (WGS) entry which is preliminary data.</text>
</comment>
<dbReference type="Gene3D" id="3.30.160.60">
    <property type="entry name" value="Classic Zinc Finger"/>
    <property type="match status" value="1"/>
</dbReference>
<dbReference type="InterPro" id="IPR000315">
    <property type="entry name" value="Znf_B-box"/>
</dbReference>
<dbReference type="SMART" id="SM00336">
    <property type="entry name" value="BBOX"/>
    <property type="match status" value="2"/>
</dbReference>
<dbReference type="Proteomes" id="UP001152795">
    <property type="component" value="Unassembled WGS sequence"/>
</dbReference>
<keyword evidence="2" id="KW-1185">Reference proteome</keyword>
<accession>A0A7D9HB69</accession>
<evidence type="ECO:0000313" key="1">
    <source>
        <dbReference type="EMBL" id="CAB3979283.1"/>
    </source>
</evidence>
<dbReference type="InterPro" id="IPR006571">
    <property type="entry name" value="TLDc_dom"/>
</dbReference>
<evidence type="ECO:0000313" key="2">
    <source>
        <dbReference type="Proteomes" id="UP001152795"/>
    </source>
</evidence>
<protein>
    <submittedName>
        <fullName evidence="1">Basement membrane-specific heparan sulfate proteoglycan core -like</fullName>
    </submittedName>
</protein>
<dbReference type="OrthoDB" id="10064100at2759"/>
<dbReference type="EMBL" id="CACRXK020000183">
    <property type="protein sequence ID" value="CAB3979283.1"/>
    <property type="molecule type" value="Genomic_DNA"/>
</dbReference>
<name>A0A7D9HB69_PARCT</name>
<dbReference type="PROSITE" id="PS50119">
    <property type="entry name" value="ZF_BBOX"/>
    <property type="match status" value="1"/>
</dbReference>
<dbReference type="GO" id="GO:0008270">
    <property type="term" value="F:zinc ion binding"/>
    <property type="evidence" value="ECO:0007669"/>
    <property type="project" value="InterPro"/>
</dbReference>
<dbReference type="SMART" id="SM00584">
    <property type="entry name" value="TLDc"/>
    <property type="match status" value="1"/>
</dbReference>
<dbReference type="InterPro" id="IPR047153">
    <property type="entry name" value="TRIM45/56/19-like"/>
</dbReference>
<dbReference type="CDD" id="cd19757">
    <property type="entry name" value="Bbox1"/>
    <property type="match status" value="1"/>
</dbReference>
<dbReference type="PROSITE" id="PS51886">
    <property type="entry name" value="TLDC"/>
    <property type="match status" value="1"/>
</dbReference>
<dbReference type="Pfam" id="PF07534">
    <property type="entry name" value="TLD"/>
    <property type="match status" value="1"/>
</dbReference>
<reference evidence="1" key="1">
    <citation type="submission" date="2020-04" db="EMBL/GenBank/DDBJ databases">
        <authorList>
            <person name="Alioto T."/>
            <person name="Alioto T."/>
            <person name="Gomez Garrido J."/>
        </authorList>
    </citation>
    <scope>NUCLEOTIDE SEQUENCE</scope>
    <source>
        <strain evidence="1">A484AB</strain>
    </source>
</reference>
<dbReference type="SUPFAM" id="SSF57845">
    <property type="entry name" value="B-box zinc-binding domain"/>
    <property type="match status" value="1"/>
</dbReference>
<sequence>MASNHFIKNMLEIMAIQRNAKASTACSRCLDPSINHCATCEMFMCKKCSEWHNTWPAIKNHNVLSVEELSKPESQVKIMRRKLYCMIHEDKILEYYCETCKELSCMHCLVLYHQKQNHSCAAVSDIAQKQRERLQSCCTALDEKFSEGKEALTNIGEVMKSLKKNAETAKGQIKEQKENILKIVAEKLDERAKKMNEEVDKVYGELHNELSKQMNEMIHFLDKIQASLSLPRNLLKRGTIEDILSSQKLIDENIRKLRSEQPESLATVNDGGIQYVPGYIGNINVDEILGKLGYVEDTPSVPDNLKKSSSILKGEIAFMKKLQKWLGEKCKWNLCYRASRDGWSPGDFHRHCDNKGATVVLVKANNCIFGGYTDQQWDSSGAWKYSNASFLFSLRNKDNLAPFIANVKQGQEHKAIACHPSYGSIFGKGHDLIIRANPQVNQSQSNFGDTYQLPRGYAHGSKQAKNLLAGQNGFLTTEIEVFN</sequence>